<protein>
    <submittedName>
        <fullName evidence="4">Activin_recp domain-containing protein</fullName>
    </submittedName>
</protein>
<name>A0A0N5D9J9_THECL</name>
<keyword evidence="3" id="KW-1185">Reference proteome</keyword>
<reference evidence="4" key="1">
    <citation type="submission" date="2017-02" db="UniProtKB">
        <authorList>
            <consortium name="WormBaseParasite"/>
        </authorList>
    </citation>
    <scope>IDENTIFICATION</scope>
</reference>
<proteinExistence type="predicted"/>
<evidence type="ECO:0000256" key="1">
    <source>
        <dbReference type="SAM" id="SignalP"/>
    </source>
</evidence>
<dbReference type="OMA" id="CEDEYRF"/>
<dbReference type="OrthoDB" id="5773875at2759"/>
<sequence length="170" mass="19403">MVSLTKTFWLIFFLEYVSVLTDLPEPFITTSLICSTYQKINGRETKRHMDDCMFGNTCCYSTEYINTKTKREVESGGCEDEYRFMIGTHPIFGSLLPVTTSYICEAGTCIEQTTSDGVARLCACNENNCNEKGINDVIRNYRERVRKGLVKRPPDYGKILEQTMQILLDG</sequence>
<evidence type="ECO:0000313" key="2">
    <source>
        <dbReference type="EMBL" id="VDN07467.1"/>
    </source>
</evidence>
<feature type="chain" id="PRO_5043126687" evidence="1">
    <location>
        <begin position="20"/>
        <end position="170"/>
    </location>
</feature>
<evidence type="ECO:0000313" key="4">
    <source>
        <dbReference type="WBParaSite" id="TCLT_0000981401-mRNA-1"/>
    </source>
</evidence>
<dbReference type="AlphaFoldDB" id="A0A0N5D9J9"/>
<evidence type="ECO:0000313" key="3">
    <source>
        <dbReference type="Proteomes" id="UP000276776"/>
    </source>
</evidence>
<organism evidence="4">
    <name type="scientific">Thelazia callipaeda</name>
    <name type="common">Oriental eyeworm</name>
    <name type="synonym">Parasitic nematode</name>
    <dbReference type="NCBI Taxonomy" id="103827"/>
    <lineage>
        <taxon>Eukaryota</taxon>
        <taxon>Metazoa</taxon>
        <taxon>Ecdysozoa</taxon>
        <taxon>Nematoda</taxon>
        <taxon>Chromadorea</taxon>
        <taxon>Rhabditida</taxon>
        <taxon>Spirurina</taxon>
        <taxon>Spiruromorpha</taxon>
        <taxon>Thelazioidea</taxon>
        <taxon>Thelaziidae</taxon>
        <taxon>Thelazia</taxon>
    </lineage>
</organism>
<accession>A0A0N5D9J9</accession>
<dbReference type="Proteomes" id="UP000276776">
    <property type="component" value="Unassembled WGS sequence"/>
</dbReference>
<dbReference type="WBParaSite" id="TCLT_0000981401-mRNA-1">
    <property type="protein sequence ID" value="TCLT_0000981401-mRNA-1"/>
    <property type="gene ID" value="TCLT_0000981401"/>
</dbReference>
<gene>
    <name evidence="2" type="ORF">TCLT_LOCUS9803</name>
</gene>
<keyword evidence="1" id="KW-0732">Signal</keyword>
<reference evidence="2 3" key="2">
    <citation type="submission" date="2018-11" db="EMBL/GenBank/DDBJ databases">
        <authorList>
            <consortium name="Pathogen Informatics"/>
        </authorList>
    </citation>
    <scope>NUCLEOTIDE SEQUENCE [LARGE SCALE GENOMIC DNA]</scope>
</reference>
<dbReference type="EMBL" id="UYYF01004885">
    <property type="protein sequence ID" value="VDN07467.1"/>
    <property type="molecule type" value="Genomic_DNA"/>
</dbReference>
<feature type="signal peptide" evidence="1">
    <location>
        <begin position="1"/>
        <end position="19"/>
    </location>
</feature>